<protein>
    <submittedName>
        <fullName evidence="2">Uncharacterized protein</fullName>
    </submittedName>
</protein>
<sequence length="112" mass="13363">MGMHRDTLWSMAKNYMGKRIFKNIQKAVAVGCMLEDWAKSQQRELKLQTGVAEFREEIKGLTEKVRNLQCQRDTYLVLLNQYQLQSEKLMREKEKNEKDTERAHLQTEELKE</sequence>
<dbReference type="Proteomes" id="UP000287033">
    <property type="component" value="Unassembled WGS sequence"/>
</dbReference>
<reference evidence="2 3" key="1">
    <citation type="journal article" date="2018" name="Nat. Ecol. Evol.">
        <title>Shark genomes provide insights into elasmobranch evolution and the origin of vertebrates.</title>
        <authorList>
            <person name="Hara Y"/>
            <person name="Yamaguchi K"/>
            <person name="Onimaru K"/>
            <person name="Kadota M"/>
            <person name="Koyanagi M"/>
            <person name="Keeley SD"/>
            <person name="Tatsumi K"/>
            <person name="Tanaka K"/>
            <person name="Motone F"/>
            <person name="Kageyama Y"/>
            <person name="Nozu R"/>
            <person name="Adachi N"/>
            <person name="Nishimura O"/>
            <person name="Nakagawa R"/>
            <person name="Tanegashima C"/>
            <person name="Kiyatake I"/>
            <person name="Matsumoto R"/>
            <person name="Murakumo K"/>
            <person name="Nishida K"/>
            <person name="Terakita A"/>
            <person name="Kuratani S"/>
            <person name="Sato K"/>
            <person name="Hyodo S Kuraku.S."/>
        </authorList>
    </citation>
    <scope>NUCLEOTIDE SEQUENCE [LARGE SCALE GENOMIC DNA]</scope>
</reference>
<organism evidence="2 3">
    <name type="scientific">Chiloscyllium punctatum</name>
    <name type="common">Brownbanded bambooshark</name>
    <name type="synonym">Hemiscyllium punctatum</name>
    <dbReference type="NCBI Taxonomy" id="137246"/>
    <lineage>
        <taxon>Eukaryota</taxon>
        <taxon>Metazoa</taxon>
        <taxon>Chordata</taxon>
        <taxon>Craniata</taxon>
        <taxon>Vertebrata</taxon>
        <taxon>Chondrichthyes</taxon>
        <taxon>Elasmobranchii</taxon>
        <taxon>Galeomorphii</taxon>
        <taxon>Galeoidea</taxon>
        <taxon>Orectolobiformes</taxon>
        <taxon>Hemiscylliidae</taxon>
        <taxon>Chiloscyllium</taxon>
    </lineage>
</organism>
<accession>A0A401S7L7</accession>
<dbReference type="EMBL" id="BEZZ01000122">
    <property type="protein sequence ID" value="GCC26398.1"/>
    <property type="molecule type" value="Genomic_DNA"/>
</dbReference>
<evidence type="ECO:0000313" key="2">
    <source>
        <dbReference type="EMBL" id="GCC26398.1"/>
    </source>
</evidence>
<name>A0A401S7L7_CHIPU</name>
<keyword evidence="3" id="KW-1185">Reference proteome</keyword>
<dbReference type="AlphaFoldDB" id="A0A401S7L7"/>
<evidence type="ECO:0000256" key="1">
    <source>
        <dbReference type="SAM" id="MobiDB-lite"/>
    </source>
</evidence>
<gene>
    <name evidence="2" type="ORF">chiPu_0004814</name>
</gene>
<evidence type="ECO:0000313" key="3">
    <source>
        <dbReference type="Proteomes" id="UP000287033"/>
    </source>
</evidence>
<comment type="caution">
    <text evidence="2">The sequence shown here is derived from an EMBL/GenBank/DDBJ whole genome shotgun (WGS) entry which is preliminary data.</text>
</comment>
<proteinExistence type="predicted"/>
<feature type="region of interest" description="Disordered" evidence="1">
    <location>
        <begin position="89"/>
        <end position="112"/>
    </location>
</feature>